<sequence>MLAVRTGVFLCVAALSIIGGGCSGDRDGGRGAVPEVSVCTVHPQSVNFRTTLAGRVSAFQISEVRPQVTGILQARLFEEGGDVKEKQVLYQIDPAVYIASYDSAKASLSRAEANVLPAKLKFDRYKSLVGINAVSRQEFEDADAAYKQTLADVAVCKAALLTARINLDYTKVTSPISGRISRSSVTPGALLTQNQSTALATVQQIDPVYVDMPQSATELLHLKRNLDSGRLQRSDADNHSLHLFLEDGTEYPDRGTLQFQEVRVDESTGSVTLRAIFPNHEHVILPGMYVRVELDEGTNDHAILLPQEALMRDAKGNASVYLVNESSEVEARPVSVGRTHGVSWVILSGLHEGERVVTSGLQKIRPGQTVKVLPSEHAPQAMGGER</sequence>
<evidence type="ECO:0000313" key="7">
    <source>
        <dbReference type="EMBL" id="QCC85875.1"/>
    </source>
</evidence>
<organism evidence="7 8">
    <name type="scientific">Desulfovibrio desulfuricans</name>
    <dbReference type="NCBI Taxonomy" id="876"/>
    <lineage>
        <taxon>Bacteria</taxon>
        <taxon>Pseudomonadati</taxon>
        <taxon>Thermodesulfobacteriota</taxon>
        <taxon>Desulfovibrionia</taxon>
        <taxon>Desulfovibrionales</taxon>
        <taxon>Desulfovibrionaceae</taxon>
        <taxon>Desulfovibrio</taxon>
    </lineage>
</organism>
<reference evidence="7 8" key="1">
    <citation type="submission" date="2019-02" db="EMBL/GenBank/DDBJ databases">
        <title>Complete Genome Sequence of Desulfovibrio desulfuricans IC1, a Sulfonate Utilizing Anaerobe.</title>
        <authorList>
            <person name="Day L.A."/>
            <person name="De Leon K.B."/>
            <person name="Wall J.D."/>
        </authorList>
    </citation>
    <scope>NUCLEOTIDE SEQUENCE [LARGE SCALE GENOMIC DNA]</scope>
    <source>
        <strain evidence="7 8">IC1</strain>
    </source>
</reference>
<dbReference type="InterPro" id="IPR058626">
    <property type="entry name" value="MdtA-like_b-barrel"/>
</dbReference>
<dbReference type="InterPro" id="IPR058627">
    <property type="entry name" value="MdtA-like_C"/>
</dbReference>
<dbReference type="EMBL" id="CP036295">
    <property type="protein sequence ID" value="QCC85875.1"/>
    <property type="molecule type" value="Genomic_DNA"/>
</dbReference>
<dbReference type="FunFam" id="2.40.420.20:FF:000001">
    <property type="entry name" value="Efflux RND transporter periplasmic adaptor subunit"/>
    <property type="match status" value="1"/>
</dbReference>
<evidence type="ECO:0000256" key="2">
    <source>
        <dbReference type="ARBA" id="ARBA00009477"/>
    </source>
</evidence>
<feature type="domain" description="Multidrug resistance protein MdtA-like alpha-helical hairpin" evidence="3">
    <location>
        <begin position="101"/>
        <end position="170"/>
    </location>
</feature>
<evidence type="ECO:0000259" key="4">
    <source>
        <dbReference type="Pfam" id="PF25917"/>
    </source>
</evidence>
<feature type="domain" description="Multidrug resistance protein MdtA-like beta-barrel" evidence="5">
    <location>
        <begin position="207"/>
        <end position="298"/>
    </location>
</feature>
<dbReference type="InterPro" id="IPR058624">
    <property type="entry name" value="MdtA-like_HH"/>
</dbReference>
<comment type="similarity">
    <text evidence="2">Belongs to the membrane fusion protein (MFP) (TC 8.A.1) family.</text>
</comment>
<evidence type="ECO:0000259" key="6">
    <source>
        <dbReference type="Pfam" id="PF25967"/>
    </source>
</evidence>
<dbReference type="OrthoDB" id="9772050at2"/>
<dbReference type="AlphaFoldDB" id="A0A4P7UHT6"/>
<dbReference type="SUPFAM" id="SSF111369">
    <property type="entry name" value="HlyD-like secretion proteins"/>
    <property type="match status" value="1"/>
</dbReference>
<dbReference type="Gene3D" id="2.40.420.20">
    <property type="match status" value="1"/>
</dbReference>
<comment type="subcellular location">
    <subcellularLocation>
        <location evidence="1">Cell envelope</location>
    </subcellularLocation>
</comment>
<dbReference type="Pfam" id="PF25967">
    <property type="entry name" value="RND-MFP_C"/>
    <property type="match status" value="1"/>
</dbReference>
<proteinExistence type="inferred from homology"/>
<dbReference type="GO" id="GO:0022857">
    <property type="term" value="F:transmembrane transporter activity"/>
    <property type="evidence" value="ECO:0007669"/>
    <property type="project" value="InterPro"/>
</dbReference>
<name>A0A4P7UHT6_DESDE</name>
<dbReference type="Gene3D" id="2.40.30.170">
    <property type="match status" value="1"/>
</dbReference>
<evidence type="ECO:0000259" key="3">
    <source>
        <dbReference type="Pfam" id="PF25876"/>
    </source>
</evidence>
<dbReference type="PANTHER" id="PTHR30158:SF3">
    <property type="entry name" value="MULTIDRUG EFFLUX PUMP SUBUNIT ACRA-RELATED"/>
    <property type="match status" value="1"/>
</dbReference>
<dbReference type="Pfam" id="PF25917">
    <property type="entry name" value="BSH_RND"/>
    <property type="match status" value="1"/>
</dbReference>
<evidence type="ECO:0000256" key="1">
    <source>
        <dbReference type="ARBA" id="ARBA00004196"/>
    </source>
</evidence>
<dbReference type="NCBIfam" id="TIGR01730">
    <property type="entry name" value="RND_mfp"/>
    <property type="match status" value="1"/>
</dbReference>
<feature type="domain" description="Multidrug resistance protein MdtA-like barrel-sandwich hybrid" evidence="4">
    <location>
        <begin position="62"/>
        <end position="203"/>
    </location>
</feature>
<evidence type="ECO:0000259" key="5">
    <source>
        <dbReference type="Pfam" id="PF25944"/>
    </source>
</evidence>
<dbReference type="GO" id="GO:0005886">
    <property type="term" value="C:plasma membrane"/>
    <property type="evidence" value="ECO:0007669"/>
    <property type="project" value="UniProtKB-SubCell"/>
</dbReference>
<dbReference type="PANTHER" id="PTHR30158">
    <property type="entry name" value="ACRA/E-RELATED COMPONENT OF DRUG EFFLUX TRANSPORTER"/>
    <property type="match status" value="1"/>
</dbReference>
<dbReference type="Proteomes" id="UP000297065">
    <property type="component" value="Chromosome"/>
</dbReference>
<dbReference type="PROSITE" id="PS51257">
    <property type="entry name" value="PROKAR_LIPOPROTEIN"/>
    <property type="match status" value="1"/>
</dbReference>
<dbReference type="Gene3D" id="1.10.287.470">
    <property type="entry name" value="Helix hairpin bin"/>
    <property type="match status" value="1"/>
</dbReference>
<dbReference type="Gene3D" id="2.40.50.100">
    <property type="match status" value="1"/>
</dbReference>
<dbReference type="Pfam" id="PF25944">
    <property type="entry name" value="Beta-barrel_RND"/>
    <property type="match status" value="1"/>
</dbReference>
<gene>
    <name evidence="7" type="ORF">DDIC_08315</name>
</gene>
<dbReference type="InterPro" id="IPR058625">
    <property type="entry name" value="MdtA-like_BSH"/>
</dbReference>
<dbReference type="InterPro" id="IPR006143">
    <property type="entry name" value="RND_pump_MFP"/>
</dbReference>
<dbReference type="GO" id="GO:0046677">
    <property type="term" value="P:response to antibiotic"/>
    <property type="evidence" value="ECO:0007669"/>
    <property type="project" value="TreeGrafter"/>
</dbReference>
<dbReference type="FunFam" id="1.10.287.470:FF:000002">
    <property type="entry name" value="Efflux RND transporter periplasmic adaptor subunit"/>
    <property type="match status" value="1"/>
</dbReference>
<evidence type="ECO:0000313" key="8">
    <source>
        <dbReference type="Proteomes" id="UP000297065"/>
    </source>
</evidence>
<dbReference type="Pfam" id="PF25876">
    <property type="entry name" value="HH_MFP_RND"/>
    <property type="match status" value="1"/>
</dbReference>
<feature type="domain" description="Multidrug resistance protein MdtA-like C-terminal permuted SH3" evidence="6">
    <location>
        <begin position="302"/>
        <end position="363"/>
    </location>
</feature>
<accession>A0A4P7UHT6</accession>
<protein>
    <submittedName>
        <fullName evidence="7">Efflux RND transporter periplasmic adaptor subunit</fullName>
    </submittedName>
</protein>